<proteinExistence type="predicted"/>
<dbReference type="EMBL" id="OV170231">
    <property type="protein sequence ID" value="CAH0716050.1"/>
    <property type="molecule type" value="Genomic_DNA"/>
</dbReference>
<dbReference type="Proteomes" id="UP000838878">
    <property type="component" value="Chromosome 11"/>
</dbReference>
<protein>
    <recommendedName>
        <fullName evidence="1">Potassium channel tetramerisation-type BTB domain-containing protein</fullName>
    </recommendedName>
</protein>
<dbReference type="PANTHER" id="PTHR14499:SF67">
    <property type="entry name" value="BTB_POZ DOMAIN-CONTAINING PROTEIN TIWAZ"/>
    <property type="match status" value="1"/>
</dbReference>
<evidence type="ECO:0000313" key="3">
    <source>
        <dbReference type="Proteomes" id="UP000838878"/>
    </source>
</evidence>
<dbReference type="InterPro" id="IPR011333">
    <property type="entry name" value="SKP1/BTB/POZ_sf"/>
</dbReference>
<feature type="domain" description="Potassium channel tetramerisation-type BTB" evidence="1">
    <location>
        <begin position="122"/>
        <end position="210"/>
    </location>
</feature>
<dbReference type="InterPro" id="IPR003131">
    <property type="entry name" value="T1-type_BTB"/>
</dbReference>
<dbReference type="GO" id="GO:0051260">
    <property type="term" value="P:protein homooligomerization"/>
    <property type="evidence" value="ECO:0007669"/>
    <property type="project" value="InterPro"/>
</dbReference>
<dbReference type="PANTHER" id="PTHR14499">
    <property type="entry name" value="POTASSIUM CHANNEL TETRAMERIZATION DOMAIN-CONTAINING"/>
    <property type="match status" value="1"/>
</dbReference>
<gene>
    <name evidence="2" type="ORF">BINO364_LOCUS2888</name>
</gene>
<name>A0A8J9VB09_9NEOP</name>
<accession>A0A8J9VB09</accession>
<sequence length="247" mass="28970">MRFHIQIFRIFYRAGQSLGCFCMRHSGIFHLRVGRYGCLVRLYKSRARLTTTLACLRFDLICTATLSSDNRMFSYISALYRYVTMDHSQRPTWTPSGPSFYERKPTFAIPRVAMPTALQAPVHIDVGGVIYTSSLETLTVYPDSKLGKMFTGDIPIVLDTLKQHYFIDRDGEMFRHILNFLRNQKLLVPYDFAYLDLLLIEARYFELHDMVYAILMLKAYREEVSLANQWDVHEVTYIDQEVIWEQT</sequence>
<dbReference type="AlphaFoldDB" id="A0A8J9VB09"/>
<reference evidence="2" key="1">
    <citation type="submission" date="2021-12" db="EMBL/GenBank/DDBJ databases">
        <authorList>
            <person name="Martin H S."/>
        </authorList>
    </citation>
    <scope>NUCLEOTIDE SEQUENCE</scope>
</reference>
<feature type="non-terminal residue" evidence="2">
    <location>
        <position position="247"/>
    </location>
</feature>
<evidence type="ECO:0000259" key="1">
    <source>
        <dbReference type="Pfam" id="PF02214"/>
    </source>
</evidence>
<evidence type="ECO:0000313" key="2">
    <source>
        <dbReference type="EMBL" id="CAH0716050.1"/>
    </source>
</evidence>
<keyword evidence="3" id="KW-1185">Reference proteome</keyword>
<dbReference type="SUPFAM" id="SSF54695">
    <property type="entry name" value="POZ domain"/>
    <property type="match status" value="1"/>
</dbReference>
<dbReference type="Pfam" id="PF02214">
    <property type="entry name" value="BTB_2"/>
    <property type="match status" value="1"/>
</dbReference>
<dbReference type="OrthoDB" id="2414723at2759"/>
<organism evidence="2 3">
    <name type="scientific">Brenthis ino</name>
    <name type="common">lesser marbled fritillary</name>
    <dbReference type="NCBI Taxonomy" id="405034"/>
    <lineage>
        <taxon>Eukaryota</taxon>
        <taxon>Metazoa</taxon>
        <taxon>Ecdysozoa</taxon>
        <taxon>Arthropoda</taxon>
        <taxon>Hexapoda</taxon>
        <taxon>Insecta</taxon>
        <taxon>Pterygota</taxon>
        <taxon>Neoptera</taxon>
        <taxon>Endopterygota</taxon>
        <taxon>Lepidoptera</taxon>
        <taxon>Glossata</taxon>
        <taxon>Ditrysia</taxon>
        <taxon>Papilionoidea</taxon>
        <taxon>Nymphalidae</taxon>
        <taxon>Heliconiinae</taxon>
        <taxon>Argynnini</taxon>
        <taxon>Brenthis</taxon>
    </lineage>
</organism>
<dbReference type="Gene3D" id="3.30.710.10">
    <property type="entry name" value="Potassium Channel Kv1.1, Chain A"/>
    <property type="match status" value="1"/>
</dbReference>